<dbReference type="GO" id="GO:0030170">
    <property type="term" value="F:pyridoxal phosphate binding"/>
    <property type="evidence" value="ECO:0007669"/>
    <property type="project" value="TreeGrafter"/>
</dbReference>
<dbReference type="PANTHER" id="PTHR11773:SF1">
    <property type="entry name" value="GLYCINE DEHYDROGENASE (DECARBOXYLATING), MITOCHONDRIAL"/>
    <property type="match status" value="1"/>
</dbReference>
<feature type="compositionally biased region" description="Polar residues" evidence="12">
    <location>
        <begin position="1"/>
        <end position="18"/>
    </location>
</feature>
<evidence type="ECO:0000256" key="10">
    <source>
        <dbReference type="PIRSR" id="PIRSR603437-50"/>
    </source>
</evidence>
<dbReference type="PROSITE" id="PS50082">
    <property type="entry name" value="WD_REPEATS_2"/>
    <property type="match status" value="1"/>
</dbReference>
<evidence type="ECO:0000256" key="7">
    <source>
        <dbReference type="ARBA" id="ARBA00023002"/>
    </source>
</evidence>
<evidence type="ECO:0000256" key="9">
    <source>
        <dbReference type="ARBA" id="ARBA00082072"/>
    </source>
</evidence>
<dbReference type="Gene3D" id="3.90.1150.10">
    <property type="entry name" value="Aspartate Aminotransferase, domain 1"/>
    <property type="match status" value="2"/>
</dbReference>
<dbReference type="Pfam" id="PF00400">
    <property type="entry name" value="WD40"/>
    <property type="match status" value="2"/>
</dbReference>
<evidence type="ECO:0000256" key="6">
    <source>
        <dbReference type="ARBA" id="ARBA00022898"/>
    </source>
</evidence>
<dbReference type="KEGG" id="bnn:FOA43_001235"/>
<dbReference type="GeneID" id="62194636"/>
<comment type="similarity">
    <text evidence="2">Belongs to the GcvP family.</text>
</comment>
<dbReference type="Pfam" id="PF21478">
    <property type="entry name" value="GcvP2_C"/>
    <property type="match status" value="1"/>
</dbReference>
<evidence type="ECO:0000313" key="16">
    <source>
        <dbReference type="Proteomes" id="UP000662931"/>
    </source>
</evidence>
<evidence type="ECO:0000256" key="2">
    <source>
        <dbReference type="ARBA" id="ARBA00010756"/>
    </source>
</evidence>
<dbReference type="Pfam" id="PF02347">
    <property type="entry name" value="GDC-P"/>
    <property type="match status" value="2"/>
</dbReference>
<dbReference type="InterPro" id="IPR003437">
    <property type="entry name" value="GcvP"/>
</dbReference>
<keyword evidence="4 11" id="KW-0853">WD repeat</keyword>
<dbReference type="InterPro" id="IPR001680">
    <property type="entry name" value="WD40_rpt"/>
</dbReference>
<dbReference type="Proteomes" id="UP000662931">
    <property type="component" value="Chromosome 1"/>
</dbReference>
<dbReference type="InterPro" id="IPR049315">
    <property type="entry name" value="GDC-P_N"/>
</dbReference>
<dbReference type="NCBIfam" id="TIGR00461">
    <property type="entry name" value="gcvP"/>
    <property type="match status" value="1"/>
</dbReference>
<keyword evidence="6 10" id="KW-0663">Pyridoxal phosphate</keyword>
<sequence length="1372" mass="152999">MDSLHTWPNFQKRSSISSERPFAQQELTTSHDPVNSDIRFRSSIRYQQPHDENREQVGYGSYFDSRFPLYGLDWTYTQDYKEARIALSSYREDATNYVRVIGGTPGTSDTASWNFHDLASASVRYPVTRLQWDPSQKFSDTNKNRFATTSECLRLYEVDENHGLIEKLCLANSKVKNFNQLPPLTSFDWNVIDPQLIITCSIDTTCTLWDISHNSGVTKTQLIAHDSEVFDVKFIFGNKNIFCSCSSDGSVRVFDLRNLEHSTIVYEPQTRPIILILDLRYPGVPLVTLDEHRAPVNSVQWHPSKNLLLSGSDDGQVLIWDMDRLESHRPYSHGGQHSSVGSIFPTNGFSADMEVNNTCWDPTGHWVAVNITARVTRLIRLNSSVADVSSTKYKASCFPSKVGLRDLDTFPRRHLGPRPNDVNEMLKVVEAPDIETFVSHALPPNILVKRPLKIDPAQGLSESAMLKRLKQIASKNKVLRSYIGKGYYGTHMPAVIQRNIMENPAWYTSYTPYQAEVSQGRLESLLNFQTLISDLTGLSVANSSLLDEGTAAAEAMIMAFHNSRGKRRTFVVDQNTHEQTIAVISSRANTLGLNLVVTNLLSSEGIETVNNLSKDLCGALVSYPGDNGSIPTITALQRVSDVVHNAKGLLAVDADILSLTLMHPPSAFGADIALGSTQRFGVPMGFGGPHAAFFSVRDDLKRKMPGRLVGISTDRLGNPALRLALQTREQHIRREKATSNICTAQALLANIASSYAVYHGPVGLRNIAKRTYGLTALLARAITTSSKHKILGSGKYFDTLRIELKHSNETASQLLDRAVKQYGINIFKVDKTTVQLSLDETVTKHDLIDLIELFTGSREIPNPEDFPEFPEEWKRKDQILTNPVFHEHHSETAMLRYLYSLQEKDIALTTSMISLGSCTMKLNGTVEMMPITWPEFADLHPFAPRDQAKGYMQLIEELEHDLEQITGFAKTTLMPNSGAQGEYTGLSVIRQYHHSHDQSQRNIVLIPVSAHGTNPASATMAGFKVVPVKCLENGSLDMADMQKQAEKNKDNLAAFMITYPTTYGLFEPGIRDAINLTHKYGGQVYMDGANMNAQVGLTSPADLGADVCHLNLHKTFCIPHGGGGPGVGPICVAEHLKNYLPKHPLAETSNLNAKEAIQPVSSAPFGSASILPISYAYIKMMGGENIPYSSVIAILNANYMLYRLKDAYKIMFIGTGETKYCGHEFIIDLRPFKKYHIEAIDVAKRLQDYGFHAPTMAFPIPDTLMVEPTESENRAELDRFVDAMLGIREEIRAVEEDKTDGLILKNSPHTIQDLMQDDSVWLKRGYTREQAAYPLPYLKNFKTWPSVARVDDVYGDTHLMCTCPPLSAYNEN</sequence>
<evidence type="ECO:0000256" key="4">
    <source>
        <dbReference type="ARBA" id="ARBA00022574"/>
    </source>
</evidence>
<dbReference type="Gene3D" id="2.130.10.10">
    <property type="entry name" value="YVTN repeat-like/Quinoprotein amine dehydrogenase"/>
    <property type="match status" value="1"/>
</dbReference>
<dbReference type="RefSeq" id="XP_038777485.1">
    <property type="nucleotide sequence ID" value="XM_038921557.1"/>
</dbReference>
<name>A0A875RNN1_EENNA</name>
<dbReference type="InterPro" id="IPR020581">
    <property type="entry name" value="GDC_P"/>
</dbReference>
<feature type="domain" description="Glycine dehydrogenase C-terminal" evidence="14">
    <location>
        <begin position="1190"/>
        <end position="1309"/>
    </location>
</feature>
<comment type="cofactor">
    <cofactor evidence="1 10">
        <name>pyridoxal 5'-phosphate</name>
        <dbReference type="ChEBI" id="CHEBI:597326"/>
    </cofactor>
</comment>
<keyword evidence="16" id="KW-1185">Reference proteome</keyword>
<dbReference type="PROSITE" id="PS00678">
    <property type="entry name" value="WD_REPEATS_1"/>
    <property type="match status" value="1"/>
</dbReference>
<dbReference type="OrthoDB" id="6537869at2759"/>
<dbReference type="EC" id="1.4.4.2" evidence="3"/>
<dbReference type="FunFam" id="3.40.640.10:FF:000007">
    <property type="entry name" value="glycine dehydrogenase (Decarboxylating), mitochondrial"/>
    <property type="match status" value="1"/>
</dbReference>
<gene>
    <name evidence="15" type="ORF">FOA43_001235</name>
</gene>
<dbReference type="CDD" id="cd00613">
    <property type="entry name" value="GDC-P"/>
    <property type="match status" value="1"/>
</dbReference>
<proteinExistence type="inferred from homology"/>
<evidence type="ECO:0000256" key="12">
    <source>
        <dbReference type="SAM" id="MobiDB-lite"/>
    </source>
</evidence>
<comment type="catalytic activity">
    <reaction evidence="8">
        <text>N(6)-[(R)-lipoyl]-L-lysyl-[glycine-cleavage complex H protein] + glycine + H(+) = N(6)-[(R)-S(8)-aminomethyldihydrolipoyl]-L-lysyl-[glycine-cleavage complex H protein] + CO2</text>
        <dbReference type="Rhea" id="RHEA:24304"/>
        <dbReference type="Rhea" id="RHEA-COMP:10494"/>
        <dbReference type="Rhea" id="RHEA-COMP:10495"/>
        <dbReference type="ChEBI" id="CHEBI:15378"/>
        <dbReference type="ChEBI" id="CHEBI:16526"/>
        <dbReference type="ChEBI" id="CHEBI:57305"/>
        <dbReference type="ChEBI" id="CHEBI:83099"/>
        <dbReference type="ChEBI" id="CHEBI:83143"/>
        <dbReference type="EC" id="1.4.4.2"/>
    </reaction>
</comment>
<dbReference type="GO" id="GO:0019464">
    <property type="term" value="P:glycine decarboxylation via glycine cleavage system"/>
    <property type="evidence" value="ECO:0007669"/>
    <property type="project" value="TreeGrafter"/>
</dbReference>
<dbReference type="GO" id="GO:0004375">
    <property type="term" value="F:glycine dehydrogenase (decarboxylating) activity"/>
    <property type="evidence" value="ECO:0007669"/>
    <property type="project" value="UniProtKB-EC"/>
</dbReference>
<dbReference type="EMBL" id="CP064812">
    <property type="protein sequence ID" value="QPG73920.1"/>
    <property type="molecule type" value="Genomic_DNA"/>
</dbReference>
<evidence type="ECO:0000256" key="8">
    <source>
        <dbReference type="ARBA" id="ARBA00049026"/>
    </source>
</evidence>
<evidence type="ECO:0000259" key="14">
    <source>
        <dbReference type="Pfam" id="PF21478"/>
    </source>
</evidence>
<feature type="modified residue" description="N6-(pyridoxal phosphate)lysine" evidence="10">
    <location>
        <position position="1114"/>
    </location>
</feature>
<reference evidence="15" key="1">
    <citation type="submission" date="2020-10" db="EMBL/GenBank/DDBJ databases">
        <authorList>
            <person name="Roach M.J.R."/>
        </authorList>
    </citation>
    <scope>NUCLEOTIDE SEQUENCE</scope>
    <source>
        <strain evidence="15">CBS 1945</strain>
    </source>
</reference>
<feature type="domain" description="Glycine cleavage system P-protein N-terminal" evidence="13">
    <location>
        <begin position="885"/>
        <end position="1143"/>
    </location>
</feature>
<dbReference type="PANTHER" id="PTHR11773">
    <property type="entry name" value="GLYCINE DEHYDROGENASE, DECARBOXYLATING"/>
    <property type="match status" value="1"/>
</dbReference>
<keyword evidence="7" id="KW-0560">Oxidoreductase</keyword>
<dbReference type="Gene3D" id="3.40.640.10">
    <property type="entry name" value="Type I PLP-dependent aspartate aminotransferase-like (Major domain)"/>
    <property type="match status" value="2"/>
</dbReference>
<evidence type="ECO:0000256" key="5">
    <source>
        <dbReference type="ARBA" id="ARBA00022737"/>
    </source>
</evidence>
<dbReference type="GO" id="GO:0005960">
    <property type="term" value="C:glycine cleavage complex"/>
    <property type="evidence" value="ECO:0007669"/>
    <property type="project" value="TreeGrafter"/>
</dbReference>
<evidence type="ECO:0000256" key="1">
    <source>
        <dbReference type="ARBA" id="ARBA00001933"/>
    </source>
</evidence>
<keyword evidence="5" id="KW-0677">Repeat</keyword>
<dbReference type="InterPro" id="IPR015943">
    <property type="entry name" value="WD40/YVTN_repeat-like_dom_sf"/>
</dbReference>
<dbReference type="SMART" id="SM00320">
    <property type="entry name" value="WD40"/>
    <property type="match status" value="3"/>
</dbReference>
<dbReference type="InterPro" id="IPR015422">
    <property type="entry name" value="PyrdxlP-dep_Trfase_small"/>
</dbReference>
<dbReference type="GO" id="GO:0016594">
    <property type="term" value="F:glycine binding"/>
    <property type="evidence" value="ECO:0007669"/>
    <property type="project" value="TreeGrafter"/>
</dbReference>
<evidence type="ECO:0000259" key="13">
    <source>
        <dbReference type="Pfam" id="PF02347"/>
    </source>
</evidence>
<dbReference type="SUPFAM" id="SSF50978">
    <property type="entry name" value="WD40 repeat-like"/>
    <property type="match status" value="1"/>
</dbReference>
<dbReference type="InterPro" id="IPR019775">
    <property type="entry name" value="WD40_repeat_CS"/>
</dbReference>
<evidence type="ECO:0000313" key="15">
    <source>
        <dbReference type="EMBL" id="QPG73920.1"/>
    </source>
</evidence>
<evidence type="ECO:0000256" key="11">
    <source>
        <dbReference type="PROSITE-ProRule" id="PRU00221"/>
    </source>
</evidence>
<feature type="region of interest" description="Disordered" evidence="12">
    <location>
        <begin position="1"/>
        <end position="35"/>
    </location>
</feature>
<dbReference type="PROSITE" id="PS50294">
    <property type="entry name" value="WD_REPEATS_REGION"/>
    <property type="match status" value="1"/>
</dbReference>
<evidence type="ECO:0000256" key="3">
    <source>
        <dbReference type="ARBA" id="ARBA00012134"/>
    </source>
</evidence>
<dbReference type="InterPro" id="IPR049316">
    <property type="entry name" value="GDC-P_C"/>
</dbReference>
<dbReference type="FunFam" id="3.40.640.10:FF:000005">
    <property type="entry name" value="Glycine dehydrogenase (decarboxylating), mitochondrial"/>
    <property type="match status" value="1"/>
</dbReference>
<dbReference type="InterPro" id="IPR015421">
    <property type="entry name" value="PyrdxlP-dep_Trfase_major"/>
</dbReference>
<accession>A0A875RNN1</accession>
<organism evidence="15 16">
    <name type="scientific">Eeniella nana</name>
    <name type="common">Yeast</name>
    <name type="synonym">Brettanomyces nanus</name>
    <dbReference type="NCBI Taxonomy" id="13502"/>
    <lineage>
        <taxon>Eukaryota</taxon>
        <taxon>Fungi</taxon>
        <taxon>Dikarya</taxon>
        <taxon>Ascomycota</taxon>
        <taxon>Saccharomycotina</taxon>
        <taxon>Pichiomycetes</taxon>
        <taxon>Pichiales</taxon>
        <taxon>Pichiaceae</taxon>
        <taxon>Brettanomyces</taxon>
    </lineage>
</organism>
<dbReference type="SUPFAM" id="SSF53383">
    <property type="entry name" value="PLP-dependent transferases"/>
    <property type="match status" value="2"/>
</dbReference>
<feature type="domain" description="Glycine cleavage system P-protein N-terminal" evidence="13">
    <location>
        <begin position="412"/>
        <end position="854"/>
    </location>
</feature>
<dbReference type="InterPro" id="IPR036322">
    <property type="entry name" value="WD40_repeat_dom_sf"/>
</dbReference>
<feature type="repeat" description="WD" evidence="11">
    <location>
        <begin position="289"/>
        <end position="330"/>
    </location>
</feature>
<protein>
    <recommendedName>
        <fullName evidence="3">glycine dehydrogenase (aminomethyl-transferring)</fullName>
        <ecNumber evidence="3">1.4.4.2</ecNumber>
    </recommendedName>
    <alternativeName>
        <fullName evidence="9">Glycine cleavage system P protein</fullName>
    </alternativeName>
</protein>
<dbReference type="GO" id="GO:0005739">
    <property type="term" value="C:mitochondrion"/>
    <property type="evidence" value="ECO:0007669"/>
    <property type="project" value="TreeGrafter"/>
</dbReference>
<dbReference type="InterPro" id="IPR015424">
    <property type="entry name" value="PyrdxlP-dep_Trfase"/>
</dbReference>